<dbReference type="GO" id="GO:0003729">
    <property type="term" value="F:mRNA binding"/>
    <property type="evidence" value="ECO:0007669"/>
    <property type="project" value="InterPro"/>
</dbReference>
<gene>
    <name evidence="2" type="ORF">M501DRAFT_1001566</name>
</gene>
<feature type="compositionally biased region" description="Basic and acidic residues" evidence="1">
    <location>
        <begin position="162"/>
        <end position="177"/>
    </location>
</feature>
<name>A0A9P4SD87_9PEZI</name>
<feature type="region of interest" description="Disordered" evidence="1">
    <location>
        <begin position="374"/>
        <end position="408"/>
    </location>
</feature>
<feature type="region of interest" description="Disordered" evidence="1">
    <location>
        <begin position="499"/>
        <end position="519"/>
    </location>
</feature>
<sequence>MATDMDMDIDMDIDLGDDGDIAAMEAEAMKIETQPDQPDYDVQHDVDITEVTSSDVVPTKVHIRGLDNFTSADVKGFAGEHYPLDHYQRVEWIDDTSANILYETAEAATEALNAFSNFTNIDPNAILLQQLRPAKHLSSHPETPLQVRQALVTDVKKPRAHEASRFYLLHPDKDPRERRKQGGRGRGRRGSQEGGEYRRNRFDDREHRRRRDGDKFDVSMYDDDGGEGASSRANGSRRDSVSGYSSSDNDRRRRRVRFGDKSGGDLFSDRNSQRSNGRLRDRSASPTLDGDGRLGFEEDESSVRRKIRQRSLTPPCAALRNGNAVKELFPSSSNSRKELFPGQTSPNKTKELFPHKTAISNHRRTGAMDTHAPEKTDLFANGSSTSKYGRLGSRPSTADTTHSEGFTIRGTATQQPVGQPELSIKGASQVDSPVKELFPSRNGHEGKELFIKGISNAGKELFGRNSGKELFSNNSGKELFGSANSGKELFGPANSGKELFADKLSGRGAPRRKAQDLFP</sequence>
<dbReference type="GO" id="GO:0000340">
    <property type="term" value="F:RNA 7-methylguanosine cap binding"/>
    <property type="evidence" value="ECO:0007669"/>
    <property type="project" value="InterPro"/>
</dbReference>
<evidence type="ECO:0000313" key="3">
    <source>
        <dbReference type="Proteomes" id="UP000799429"/>
    </source>
</evidence>
<dbReference type="AlphaFoldDB" id="A0A9P4SD87"/>
<feature type="compositionally biased region" description="Basic and acidic residues" evidence="1">
    <location>
        <begin position="257"/>
        <end position="283"/>
    </location>
</feature>
<dbReference type="GO" id="GO:0005634">
    <property type="term" value="C:nucleus"/>
    <property type="evidence" value="ECO:0007669"/>
    <property type="project" value="TreeGrafter"/>
</dbReference>
<protein>
    <submittedName>
        <fullName evidence="2">Uncharacterized protein</fullName>
    </submittedName>
</protein>
<comment type="caution">
    <text evidence="2">The sequence shown here is derived from an EMBL/GenBank/DDBJ whole genome shotgun (WGS) entry which is preliminary data.</text>
</comment>
<dbReference type="OrthoDB" id="422106at2759"/>
<feature type="region of interest" description="Disordered" evidence="1">
    <location>
        <begin position="162"/>
        <end position="351"/>
    </location>
</feature>
<dbReference type="Pfam" id="PF10309">
    <property type="entry name" value="NCBP3"/>
    <property type="match status" value="1"/>
</dbReference>
<reference evidence="2" key="1">
    <citation type="journal article" date="2020" name="Stud. Mycol.">
        <title>101 Dothideomycetes genomes: a test case for predicting lifestyles and emergence of pathogens.</title>
        <authorList>
            <person name="Haridas S."/>
            <person name="Albert R."/>
            <person name="Binder M."/>
            <person name="Bloem J."/>
            <person name="Labutti K."/>
            <person name="Salamov A."/>
            <person name="Andreopoulos B."/>
            <person name="Baker S."/>
            <person name="Barry K."/>
            <person name="Bills G."/>
            <person name="Bluhm B."/>
            <person name="Cannon C."/>
            <person name="Castanera R."/>
            <person name="Culley D."/>
            <person name="Daum C."/>
            <person name="Ezra D."/>
            <person name="Gonzalez J."/>
            <person name="Henrissat B."/>
            <person name="Kuo A."/>
            <person name="Liang C."/>
            <person name="Lipzen A."/>
            <person name="Lutzoni F."/>
            <person name="Magnuson J."/>
            <person name="Mondo S."/>
            <person name="Nolan M."/>
            <person name="Ohm R."/>
            <person name="Pangilinan J."/>
            <person name="Park H.-J."/>
            <person name="Ramirez L."/>
            <person name="Alfaro M."/>
            <person name="Sun H."/>
            <person name="Tritt A."/>
            <person name="Yoshinaga Y."/>
            <person name="Zwiers L.-H."/>
            <person name="Turgeon B."/>
            <person name="Goodwin S."/>
            <person name="Spatafora J."/>
            <person name="Crous P."/>
            <person name="Grigoriev I."/>
        </authorList>
    </citation>
    <scope>NUCLEOTIDE SEQUENCE</scope>
    <source>
        <strain evidence="2">CBS 101060</strain>
    </source>
</reference>
<dbReference type="InterPro" id="IPR019416">
    <property type="entry name" value="NCBP3"/>
</dbReference>
<keyword evidence="3" id="KW-1185">Reference proteome</keyword>
<dbReference type="PANTHER" id="PTHR16291:SF0">
    <property type="entry name" value="NUCLEAR CAP-BINDING PROTEIN SUBUNIT 3"/>
    <property type="match status" value="1"/>
</dbReference>
<dbReference type="EMBL" id="MU006092">
    <property type="protein sequence ID" value="KAF2840586.1"/>
    <property type="molecule type" value="Genomic_DNA"/>
</dbReference>
<feature type="compositionally biased region" description="Basic and acidic residues" evidence="1">
    <location>
        <begin position="195"/>
        <end position="217"/>
    </location>
</feature>
<feature type="compositionally biased region" description="Basic residues" evidence="1">
    <location>
        <begin position="178"/>
        <end position="189"/>
    </location>
</feature>
<dbReference type="Proteomes" id="UP000799429">
    <property type="component" value="Unassembled WGS sequence"/>
</dbReference>
<accession>A0A9P4SD87</accession>
<dbReference type="PANTHER" id="PTHR16291">
    <property type="entry name" value="NUCLEAR CAP-BINDING PROTEIN SUBUNIT 3"/>
    <property type="match status" value="1"/>
</dbReference>
<feature type="compositionally biased region" description="Polar residues" evidence="1">
    <location>
        <begin position="394"/>
        <end position="408"/>
    </location>
</feature>
<organism evidence="2 3">
    <name type="scientific">Patellaria atrata CBS 101060</name>
    <dbReference type="NCBI Taxonomy" id="1346257"/>
    <lineage>
        <taxon>Eukaryota</taxon>
        <taxon>Fungi</taxon>
        <taxon>Dikarya</taxon>
        <taxon>Ascomycota</taxon>
        <taxon>Pezizomycotina</taxon>
        <taxon>Dothideomycetes</taxon>
        <taxon>Dothideomycetes incertae sedis</taxon>
        <taxon>Patellariales</taxon>
        <taxon>Patellariaceae</taxon>
        <taxon>Patellaria</taxon>
    </lineage>
</organism>
<evidence type="ECO:0000313" key="2">
    <source>
        <dbReference type="EMBL" id="KAF2840586.1"/>
    </source>
</evidence>
<evidence type="ECO:0000256" key="1">
    <source>
        <dbReference type="SAM" id="MobiDB-lite"/>
    </source>
</evidence>
<proteinExistence type="predicted"/>